<dbReference type="InterPro" id="IPR000794">
    <property type="entry name" value="Beta-ketoacyl_synthase"/>
</dbReference>
<keyword evidence="5" id="KW-0012">Acyltransferase</keyword>
<evidence type="ECO:0000256" key="3">
    <source>
        <dbReference type="RuleBase" id="RU003694"/>
    </source>
</evidence>
<comment type="caution">
    <text evidence="5">The sequence shown here is derived from an EMBL/GenBank/DDBJ whole genome shotgun (WGS) entry which is preliminary data.</text>
</comment>
<proteinExistence type="inferred from homology"/>
<evidence type="ECO:0000256" key="1">
    <source>
        <dbReference type="ARBA" id="ARBA00008467"/>
    </source>
</evidence>
<dbReference type="InterPro" id="IPR016039">
    <property type="entry name" value="Thiolase-like"/>
</dbReference>
<dbReference type="PANTHER" id="PTHR11712">
    <property type="entry name" value="POLYKETIDE SYNTHASE-RELATED"/>
    <property type="match status" value="1"/>
</dbReference>
<evidence type="ECO:0000313" key="6">
    <source>
        <dbReference type="Proteomes" id="UP000789833"/>
    </source>
</evidence>
<dbReference type="Gene3D" id="3.40.47.10">
    <property type="match status" value="1"/>
</dbReference>
<dbReference type="PROSITE" id="PS00606">
    <property type="entry name" value="KS3_1"/>
    <property type="match status" value="1"/>
</dbReference>
<dbReference type="SMART" id="SM00825">
    <property type="entry name" value="PKS_KS"/>
    <property type="match status" value="1"/>
</dbReference>
<evidence type="ECO:0000256" key="2">
    <source>
        <dbReference type="ARBA" id="ARBA00022679"/>
    </source>
</evidence>
<evidence type="ECO:0000313" key="5">
    <source>
        <dbReference type="EMBL" id="CAG9623397.1"/>
    </source>
</evidence>
<organism evidence="5 6">
    <name type="scientific">Sutcliffiella rhizosphaerae</name>
    <dbReference type="NCBI Taxonomy" id="2880967"/>
    <lineage>
        <taxon>Bacteria</taxon>
        <taxon>Bacillati</taxon>
        <taxon>Bacillota</taxon>
        <taxon>Bacilli</taxon>
        <taxon>Bacillales</taxon>
        <taxon>Bacillaceae</taxon>
        <taxon>Sutcliffiella</taxon>
    </lineage>
</organism>
<dbReference type="Pfam" id="PF00109">
    <property type="entry name" value="ketoacyl-synt"/>
    <property type="match status" value="1"/>
</dbReference>
<dbReference type="Pfam" id="PF02801">
    <property type="entry name" value="Ketoacyl-synt_C"/>
    <property type="match status" value="1"/>
</dbReference>
<dbReference type="InterPro" id="IPR014031">
    <property type="entry name" value="Ketoacyl_synth_C"/>
</dbReference>
<evidence type="ECO:0000259" key="4">
    <source>
        <dbReference type="PROSITE" id="PS52004"/>
    </source>
</evidence>
<accession>A0ABM8YTW2</accession>
<dbReference type="GO" id="GO:0004315">
    <property type="term" value="F:3-oxoacyl-[acyl-carrier-protein] synthase activity"/>
    <property type="evidence" value="ECO:0007669"/>
    <property type="project" value="UniProtKB-EC"/>
</dbReference>
<dbReference type="InterPro" id="IPR018201">
    <property type="entry name" value="Ketoacyl_synth_AS"/>
</dbReference>
<comment type="similarity">
    <text evidence="1 3">Belongs to the thiolase-like superfamily. Beta-ketoacyl-ACP synthases family.</text>
</comment>
<sequence>MNICVSGTAVICSIGNNIESTWNNLIKGHSGIEKITQKFPNNIKDFHAYTIKDDSAFRVKSRNFGSATGLFYNTVAQALEDAELKINNKSRIGISVGTTMGEIERLEKSLNNKNLFTSIGMNGPNVIADEIYDLLNLNGPNWTLTNACAAGNLAISRAMMDIKFGRADVMIVGGVDILSWVALVGFNSLRALSPNACKPFNKSRQGVALGEGAGVLILESKEHLENRLKKPKAVLSGFGLSCDAYHITQPNPKAIGAMQSMNNSLKMANLAANEIDYISAHGTGTIANDLMENVAIETLFKESKPPVSSIKGNIGHTLGAASAIEAVVSIKMLEMDTVPENKYLDVIDPAIKINVLRASESKRVEKVISNSFAFGGINTSLVIERW</sequence>
<dbReference type="EC" id="2.3.1.179" evidence="5"/>
<dbReference type="PROSITE" id="PS52004">
    <property type="entry name" value="KS3_2"/>
    <property type="match status" value="1"/>
</dbReference>
<dbReference type="Proteomes" id="UP000789833">
    <property type="component" value="Unassembled WGS sequence"/>
</dbReference>
<reference evidence="5 6" key="1">
    <citation type="submission" date="2021-10" db="EMBL/GenBank/DDBJ databases">
        <authorList>
            <person name="Criscuolo A."/>
        </authorList>
    </citation>
    <scope>NUCLEOTIDE SEQUENCE [LARGE SCALE GENOMIC DNA]</scope>
    <source>
        <strain evidence="6">CIP 111883</strain>
    </source>
</reference>
<keyword evidence="2 3" id="KW-0808">Transferase</keyword>
<dbReference type="CDD" id="cd00834">
    <property type="entry name" value="KAS_I_II"/>
    <property type="match status" value="1"/>
</dbReference>
<gene>
    <name evidence="5" type="primary">fabF_3</name>
    <name evidence="5" type="ORF">BACCIP111883_04208</name>
</gene>
<dbReference type="RefSeq" id="WP_230504803.1">
    <property type="nucleotide sequence ID" value="NZ_CAKJTJ010000046.1"/>
</dbReference>
<name>A0ABM8YTW2_9BACI</name>
<dbReference type="InterPro" id="IPR014030">
    <property type="entry name" value="Ketoacyl_synth_N"/>
</dbReference>
<feature type="domain" description="Ketosynthase family 3 (KS3)" evidence="4">
    <location>
        <begin position="1"/>
        <end position="385"/>
    </location>
</feature>
<protein>
    <submittedName>
        <fullName evidence="5">3-oxoacyl-[acyl-carrier-protein] synthase 2</fullName>
        <ecNumber evidence="5">2.3.1.179</ecNumber>
    </submittedName>
</protein>
<dbReference type="EMBL" id="CAKJTJ010000046">
    <property type="protein sequence ID" value="CAG9623397.1"/>
    <property type="molecule type" value="Genomic_DNA"/>
</dbReference>
<dbReference type="PANTHER" id="PTHR11712:SF336">
    <property type="entry name" value="3-OXOACYL-[ACYL-CARRIER-PROTEIN] SYNTHASE, MITOCHONDRIAL"/>
    <property type="match status" value="1"/>
</dbReference>
<dbReference type="SUPFAM" id="SSF53901">
    <property type="entry name" value="Thiolase-like"/>
    <property type="match status" value="1"/>
</dbReference>
<keyword evidence="6" id="KW-1185">Reference proteome</keyword>
<dbReference type="InterPro" id="IPR020841">
    <property type="entry name" value="PKS_Beta-ketoAc_synthase_dom"/>
</dbReference>